<name>A0A9N9K107_9GLOM</name>
<feature type="non-terminal residue" evidence="2">
    <location>
        <position position="123"/>
    </location>
</feature>
<feature type="non-terminal residue" evidence="2">
    <location>
        <position position="1"/>
    </location>
</feature>
<evidence type="ECO:0000313" key="2">
    <source>
        <dbReference type="EMBL" id="CAG8803603.1"/>
    </source>
</evidence>
<protein>
    <submittedName>
        <fullName evidence="2">16830_t:CDS:1</fullName>
    </submittedName>
</protein>
<dbReference type="AlphaFoldDB" id="A0A9N9K107"/>
<keyword evidence="3" id="KW-1185">Reference proteome</keyword>
<keyword evidence="1" id="KW-1133">Transmembrane helix</keyword>
<dbReference type="OrthoDB" id="2328978at2759"/>
<reference evidence="2" key="1">
    <citation type="submission" date="2021-06" db="EMBL/GenBank/DDBJ databases">
        <authorList>
            <person name="Kallberg Y."/>
            <person name="Tangrot J."/>
            <person name="Rosling A."/>
        </authorList>
    </citation>
    <scope>NUCLEOTIDE SEQUENCE</scope>
    <source>
        <strain evidence="2">IN212</strain>
    </source>
</reference>
<evidence type="ECO:0000313" key="3">
    <source>
        <dbReference type="Proteomes" id="UP000789396"/>
    </source>
</evidence>
<comment type="caution">
    <text evidence="2">The sequence shown here is derived from an EMBL/GenBank/DDBJ whole genome shotgun (WGS) entry which is preliminary data.</text>
</comment>
<keyword evidence="1" id="KW-0472">Membrane</keyword>
<accession>A0A9N9K107</accession>
<feature type="transmembrane region" description="Helical" evidence="1">
    <location>
        <begin position="92"/>
        <end position="112"/>
    </location>
</feature>
<proteinExistence type="predicted"/>
<keyword evidence="1" id="KW-0812">Transmembrane</keyword>
<evidence type="ECO:0000256" key="1">
    <source>
        <dbReference type="SAM" id="Phobius"/>
    </source>
</evidence>
<sequence length="123" mass="14097">YSKHTSYLIIREGYKSPKSICQASIPNCYVNDVINFPFTKIDINTSSIDNSVKFYDFNGRLNATLNIRPGLQVYVCDYANNNNVSYDWARQFSVMTAIFISVLELLKAFLFIQAPCLLNAKQY</sequence>
<dbReference type="Proteomes" id="UP000789396">
    <property type="component" value="Unassembled WGS sequence"/>
</dbReference>
<gene>
    <name evidence="2" type="ORF">RFULGI_LOCUS17991</name>
</gene>
<organism evidence="2 3">
    <name type="scientific">Racocetra fulgida</name>
    <dbReference type="NCBI Taxonomy" id="60492"/>
    <lineage>
        <taxon>Eukaryota</taxon>
        <taxon>Fungi</taxon>
        <taxon>Fungi incertae sedis</taxon>
        <taxon>Mucoromycota</taxon>
        <taxon>Glomeromycotina</taxon>
        <taxon>Glomeromycetes</taxon>
        <taxon>Diversisporales</taxon>
        <taxon>Gigasporaceae</taxon>
        <taxon>Racocetra</taxon>
    </lineage>
</organism>
<dbReference type="EMBL" id="CAJVPZ010075081">
    <property type="protein sequence ID" value="CAG8803603.1"/>
    <property type="molecule type" value="Genomic_DNA"/>
</dbReference>